<feature type="domain" description="Glycosyltransferase 2-like" evidence="3">
    <location>
        <begin position="4"/>
        <end position="96"/>
    </location>
</feature>
<organism evidence="4 5">
    <name type="scientific">Lactococcus ileimucosae</name>
    <dbReference type="NCBI Taxonomy" id="2941329"/>
    <lineage>
        <taxon>Bacteria</taxon>
        <taxon>Bacillati</taxon>
        <taxon>Bacillota</taxon>
        <taxon>Bacilli</taxon>
        <taxon>Lactobacillales</taxon>
        <taxon>Streptococcaceae</taxon>
        <taxon>Lactococcus</taxon>
    </lineage>
</organism>
<evidence type="ECO:0000259" key="3">
    <source>
        <dbReference type="Pfam" id="PF00535"/>
    </source>
</evidence>
<evidence type="ECO:0000256" key="2">
    <source>
        <dbReference type="ARBA" id="ARBA00022679"/>
    </source>
</evidence>
<dbReference type="RefSeq" id="WP_369947633.1">
    <property type="nucleotide sequence ID" value="NZ_JBCLSH010000001.1"/>
</dbReference>
<keyword evidence="1 4" id="KW-0328">Glycosyltransferase</keyword>
<dbReference type="PANTHER" id="PTHR22916:SF51">
    <property type="entry name" value="GLYCOSYLTRANSFERASE EPSH-RELATED"/>
    <property type="match status" value="1"/>
</dbReference>
<reference evidence="4 5" key="1">
    <citation type="submission" date="2024-03" db="EMBL/GenBank/DDBJ databases">
        <title>Mouse gut bacterial collection (mGBC) of GemPharmatech.</title>
        <authorList>
            <person name="He Y."/>
            <person name="Dong L."/>
            <person name="Wu D."/>
            <person name="Gao X."/>
            <person name="Lin Z."/>
        </authorList>
    </citation>
    <scope>NUCLEOTIDE SEQUENCE [LARGE SCALE GENOMIC DNA]</scope>
    <source>
        <strain evidence="4 5">61-15</strain>
    </source>
</reference>
<dbReference type="InterPro" id="IPR001173">
    <property type="entry name" value="Glyco_trans_2-like"/>
</dbReference>
<evidence type="ECO:0000256" key="1">
    <source>
        <dbReference type="ARBA" id="ARBA00022676"/>
    </source>
</evidence>
<dbReference type="Pfam" id="PF00535">
    <property type="entry name" value="Glycos_transf_2"/>
    <property type="match status" value="1"/>
</dbReference>
<proteinExistence type="predicted"/>
<evidence type="ECO:0000313" key="5">
    <source>
        <dbReference type="Proteomes" id="UP001565283"/>
    </source>
</evidence>
<dbReference type="Proteomes" id="UP001565283">
    <property type="component" value="Unassembled WGS sequence"/>
</dbReference>
<accession>A0ABV4D1Y7</accession>
<dbReference type="SUPFAM" id="SSF53448">
    <property type="entry name" value="Nucleotide-diphospho-sugar transferases"/>
    <property type="match status" value="1"/>
</dbReference>
<protein>
    <submittedName>
        <fullName evidence="4">Glycosyltransferase</fullName>
        <ecNumber evidence="4">2.4.-.-</ecNumber>
    </submittedName>
</protein>
<dbReference type="EMBL" id="JBCLSH010000001">
    <property type="protein sequence ID" value="MEY8442733.1"/>
    <property type="molecule type" value="Genomic_DNA"/>
</dbReference>
<dbReference type="GO" id="GO:0016757">
    <property type="term" value="F:glycosyltransferase activity"/>
    <property type="evidence" value="ECO:0007669"/>
    <property type="project" value="UniProtKB-KW"/>
</dbReference>
<dbReference type="InterPro" id="IPR029044">
    <property type="entry name" value="Nucleotide-diphossugar_trans"/>
</dbReference>
<gene>
    <name evidence="4" type="ORF">AALA52_00410</name>
</gene>
<comment type="caution">
    <text evidence="4">The sequence shown here is derived from an EMBL/GenBank/DDBJ whole genome shotgun (WGS) entry which is preliminary data.</text>
</comment>
<dbReference type="CDD" id="cd00761">
    <property type="entry name" value="Glyco_tranf_GTA_type"/>
    <property type="match status" value="1"/>
</dbReference>
<evidence type="ECO:0000313" key="4">
    <source>
        <dbReference type="EMBL" id="MEY8442733.1"/>
    </source>
</evidence>
<keyword evidence="2 4" id="KW-0808">Transferase</keyword>
<dbReference type="PANTHER" id="PTHR22916">
    <property type="entry name" value="GLYCOSYLTRANSFERASE"/>
    <property type="match status" value="1"/>
</dbReference>
<dbReference type="EC" id="2.4.-.-" evidence="4"/>
<name>A0ABV4D1Y7_9LACT</name>
<keyword evidence="5" id="KW-1185">Reference proteome</keyword>
<dbReference type="Gene3D" id="3.90.550.10">
    <property type="entry name" value="Spore Coat Polysaccharide Biosynthesis Protein SpsA, Chain A"/>
    <property type="match status" value="1"/>
</dbReference>
<sequence>MKFSIIIPVYNSEKYIEKCVSSITQQTHQDLEILLIDDGSTDNSGNICDELSKADSRVRTIHQENGGTSKSRNTGLKEATGDYVMFMDNDDLWSTKDGLAAINSQLIESKADVLIFDSAIEREGNVDHAGESNFSRDRVLKQPTEVALKELIVGNKLVRAVWTKVIKNDLIKKHHLEFPVGMRNEDTAFTADLIAVAQSYDWYNYYFYTWIKTGVSQTSKRVSLQSMKDLEEILVANFDRASKIENKEIKKAFLSYLAYPYVVLLGQAKEYQKQDKTASLQIIKNLEHYKFILNIDGHPTVKKIKYIYKIFGFKVVVHLLGREMNRIYRTQGI</sequence>